<dbReference type="OrthoDB" id="341259at2759"/>
<feature type="compositionally biased region" description="Basic and acidic residues" evidence="4">
    <location>
        <begin position="839"/>
        <end position="853"/>
    </location>
</feature>
<feature type="repeat" description="ANK" evidence="3">
    <location>
        <begin position="1214"/>
        <end position="1246"/>
    </location>
</feature>
<dbReference type="Pfam" id="PF12796">
    <property type="entry name" value="Ank_2"/>
    <property type="match status" value="3"/>
</dbReference>
<feature type="repeat" description="ANK" evidence="3">
    <location>
        <begin position="970"/>
        <end position="1002"/>
    </location>
</feature>
<dbReference type="PROSITE" id="PS50188">
    <property type="entry name" value="B302_SPRY"/>
    <property type="match status" value="1"/>
</dbReference>
<dbReference type="PROSITE" id="PS50088">
    <property type="entry name" value="ANK_REPEAT"/>
    <property type="match status" value="6"/>
</dbReference>
<sequence length="1661" mass="184771">MATSAPSSRLYKDALTEFKRESEGHYHDSSKKLALLKEFLAQRGSPEEAQSAAGSLREDAGKKWGSKKVGDAEIPAAWIDNIMANIGNFVEVGNYAMKGAPESVGLAWFAVKLTLSAIQSNYELYAFFGSGLTDISEIMIMIPHYDRLYDERSKPQTNWKPSPVVEKLFQDIIATYAAVLRFSFSIKRHLSAGTLAKIRHGFKDFFGTSKEKFKAELDLIASLKQHILEESQAIFQDKTLHNIEDMKGTVSKIEGTVKELRSFQSTLQEMHQAQTTLQEAILNEVKDIKATTKPKTPWDLALQEFEKNRDALKPLNDTGGAFGDAIDRRHPNTCKWIFEHSMYTEWVTSDSNELFCLSGQQGSGKSIVLASVVEQLDLNDVEAATIFYLPCGTTGAGASSKEIPTVDQVCNTLLCKLYSLAREDEDNVKLLEDCNKVFKNPKAGSRRARSKTSKDDNFPEFADAFLSIAERLKLRIIVALDKIHTLSQNDQQELATRLQSILIPEEVPSENVSVKFLVGCRSNTGFHNQILAVGSKVRSIDVGDFNDDDMVTTLSDDLKDVAGLTEAELTEASEAILTKAGPRFAYIRNIAIPFMREPFQRPLSRRLLSLPENMNNIYNDALHRMSPNYVDLLRTALTLTLLSPEPPKVQEVMDAYQRTYESRGPEVEAQARALDPELGEDRFSPASDLQVAQLRDASGPFLRVKQQNGSDEYFVHLQDPARVREFCLSSSHEERTEAHKHGEICARCKSDLQESKTLSISEKEGHLDMAMLCLRAMNNPIFQRRSTADEEVPQWSQPEEVVNTSEEEERSETVGQNAEDISTATLDEATEGSQADNAAEDHAEPPSDTKQEDEKAEDAPVDSTSTDDSGYESDRSVDDEDRGDVSFAPPVDKKEDTATYFEPVRKHRHEAYFWHHIVRVEELWSPEELARDSRWLKLMSELDHLVSHNPSFFYAWQKFPNPDNSATYHTDLKPLHLAAVYGLIGWAEHLLANGADPNEKSGLPYPKTPLQMTAWNGNSIPMLKLLLEHGSDPNVGDQYTYPAFHEWMYEDSSKEVIELFLKHGADTMNVDEFNRWTVLHYFASCGKDVESLDLLLKETPSGVKSDINYCENTSPLHVLLLRREVPRTLLQAFLDRGADINKDDSVSARPLQLATLYGDLATVEILCKGRPIEKIDDDDDDGDSALHQAAIAEHPKIIAFLADLGANVNLPNKAGLTAIHDSALRGNKECTEILLAHGAQSNLVDQRNRNVLFYACLSESVETANLILDTLLEKKSPMAEINAKTKRHRTPLRQAAGRGFDTVVAKLIEAAKAEDDLSSLAINEPDKRKRMTPLHRAAWFGKTESVRLLLAAGADAKLQDNNDKTALILAYEQWALTSQQKSFEDVISLLIESDPSTAKNDPELVAVCAVNGSIRLLKQLVAIGAGLNRQDQYGWTPLELLREFQAKEAGELLKQQDAWAGILPSKWANDSRTVLSEDGKTVKHTSGNRVCVSANKPLPAGLERFYFETTIEKPDEMDDQPEAIIVALGFCTISGKVIDFPGWPPRLNAPSAKSWGYHGDDGGLFISTNESGSTVGLELPYYYGDTVGCGVNLTTRTIWFTRNGAKLQSGFDNVQGRLFPVLGLKDSVVAETNFTGPFIWKAETEEAESATTGMTGGQNQA</sequence>
<dbReference type="InterPro" id="IPR056884">
    <property type="entry name" value="NPHP3-like_N"/>
</dbReference>
<feature type="repeat" description="ANK" evidence="3">
    <location>
        <begin position="1111"/>
        <end position="1145"/>
    </location>
</feature>
<dbReference type="SUPFAM" id="SSF48403">
    <property type="entry name" value="Ankyrin repeat"/>
    <property type="match status" value="2"/>
</dbReference>
<dbReference type="SUPFAM" id="SSF49899">
    <property type="entry name" value="Concanavalin A-like lectins/glucanases"/>
    <property type="match status" value="1"/>
</dbReference>
<feature type="repeat" description="ANK" evidence="3">
    <location>
        <begin position="1181"/>
        <end position="1213"/>
    </location>
</feature>
<dbReference type="SMART" id="SM00248">
    <property type="entry name" value="ANK"/>
    <property type="match status" value="13"/>
</dbReference>
<evidence type="ECO:0000313" key="7">
    <source>
        <dbReference type="Proteomes" id="UP000800036"/>
    </source>
</evidence>
<gene>
    <name evidence="6" type="ORF">BU23DRAFT_528521</name>
</gene>
<dbReference type="Gene3D" id="2.60.120.920">
    <property type="match status" value="1"/>
</dbReference>
<dbReference type="InterPro" id="IPR043136">
    <property type="entry name" value="B30.2/SPRY_sf"/>
</dbReference>
<reference evidence="6" key="1">
    <citation type="journal article" date="2020" name="Stud. Mycol.">
        <title>101 Dothideomycetes genomes: a test case for predicting lifestyles and emergence of pathogens.</title>
        <authorList>
            <person name="Haridas S."/>
            <person name="Albert R."/>
            <person name="Binder M."/>
            <person name="Bloem J."/>
            <person name="Labutti K."/>
            <person name="Salamov A."/>
            <person name="Andreopoulos B."/>
            <person name="Baker S."/>
            <person name="Barry K."/>
            <person name="Bills G."/>
            <person name="Bluhm B."/>
            <person name="Cannon C."/>
            <person name="Castanera R."/>
            <person name="Culley D."/>
            <person name="Daum C."/>
            <person name="Ezra D."/>
            <person name="Gonzalez J."/>
            <person name="Henrissat B."/>
            <person name="Kuo A."/>
            <person name="Liang C."/>
            <person name="Lipzen A."/>
            <person name="Lutzoni F."/>
            <person name="Magnuson J."/>
            <person name="Mondo S."/>
            <person name="Nolan M."/>
            <person name="Ohm R."/>
            <person name="Pangilinan J."/>
            <person name="Park H.-J."/>
            <person name="Ramirez L."/>
            <person name="Alfaro M."/>
            <person name="Sun H."/>
            <person name="Tritt A."/>
            <person name="Yoshinaga Y."/>
            <person name="Zwiers L.-H."/>
            <person name="Turgeon B."/>
            <person name="Goodwin S."/>
            <person name="Spatafora J."/>
            <person name="Crous P."/>
            <person name="Grigoriev I."/>
        </authorList>
    </citation>
    <scope>NUCLEOTIDE SEQUENCE</scope>
    <source>
        <strain evidence="6">CBS 107.79</strain>
    </source>
</reference>
<dbReference type="PANTHER" id="PTHR24198:SF165">
    <property type="entry name" value="ANKYRIN REPEAT-CONTAINING PROTEIN-RELATED"/>
    <property type="match status" value="1"/>
</dbReference>
<dbReference type="InterPro" id="IPR036770">
    <property type="entry name" value="Ankyrin_rpt-contain_sf"/>
</dbReference>
<dbReference type="Proteomes" id="UP000800036">
    <property type="component" value="Unassembled WGS sequence"/>
</dbReference>
<dbReference type="InterPro" id="IPR002110">
    <property type="entry name" value="Ankyrin_rpt"/>
</dbReference>
<name>A0A6A5VIC9_9PLEO</name>
<organism evidence="6 7">
    <name type="scientific">Bimuria novae-zelandiae CBS 107.79</name>
    <dbReference type="NCBI Taxonomy" id="1447943"/>
    <lineage>
        <taxon>Eukaryota</taxon>
        <taxon>Fungi</taxon>
        <taxon>Dikarya</taxon>
        <taxon>Ascomycota</taxon>
        <taxon>Pezizomycotina</taxon>
        <taxon>Dothideomycetes</taxon>
        <taxon>Pleosporomycetidae</taxon>
        <taxon>Pleosporales</taxon>
        <taxon>Massarineae</taxon>
        <taxon>Didymosphaeriaceae</taxon>
        <taxon>Bimuria</taxon>
    </lineage>
</organism>
<dbReference type="Gene3D" id="3.40.50.300">
    <property type="entry name" value="P-loop containing nucleotide triphosphate hydrolases"/>
    <property type="match status" value="1"/>
</dbReference>
<dbReference type="Pfam" id="PF24883">
    <property type="entry name" value="NPHP3_N"/>
    <property type="match status" value="1"/>
</dbReference>
<dbReference type="CDD" id="cd12885">
    <property type="entry name" value="SPRY_RanBP_like"/>
    <property type="match status" value="1"/>
</dbReference>
<dbReference type="InterPro" id="IPR027417">
    <property type="entry name" value="P-loop_NTPase"/>
</dbReference>
<dbReference type="InterPro" id="IPR013320">
    <property type="entry name" value="ConA-like_dom_sf"/>
</dbReference>
<evidence type="ECO:0000313" key="6">
    <source>
        <dbReference type="EMBL" id="KAF1976169.1"/>
    </source>
</evidence>
<dbReference type="Pfam" id="PF00023">
    <property type="entry name" value="Ank"/>
    <property type="match status" value="1"/>
</dbReference>
<feature type="region of interest" description="Disordered" evidence="4">
    <location>
        <begin position="787"/>
        <end position="891"/>
    </location>
</feature>
<protein>
    <recommendedName>
        <fullName evidence="5">B30.2/SPRY domain-containing protein</fullName>
    </recommendedName>
</protein>
<accession>A0A6A5VIC9</accession>
<evidence type="ECO:0000256" key="1">
    <source>
        <dbReference type="ARBA" id="ARBA00022737"/>
    </source>
</evidence>
<keyword evidence="2 3" id="KW-0040">ANK repeat</keyword>
<dbReference type="Gene3D" id="1.25.40.20">
    <property type="entry name" value="Ankyrin repeat-containing domain"/>
    <property type="match status" value="2"/>
</dbReference>
<dbReference type="SMART" id="SM00449">
    <property type="entry name" value="SPRY"/>
    <property type="match status" value="1"/>
</dbReference>
<keyword evidence="7" id="KW-1185">Reference proteome</keyword>
<dbReference type="EMBL" id="ML976667">
    <property type="protein sequence ID" value="KAF1976169.1"/>
    <property type="molecule type" value="Genomic_DNA"/>
</dbReference>
<feature type="domain" description="B30.2/SPRY" evidence="5">
    <location>
        <begin position="1439"/>
        <end position="1639"/>
    </location>
</feature>
<feature type="repeat" description="ANK" evidence="3">
    <location>
        <begin position="1329"/>
        <end position="1361"/>
    </location>
</feature>
<dbReference type="InterPro" id="IPR001870">
    <property type="entry name" value="B30.2/SPRY"/>
</dbReference>
<dbReference type="PROSITE" id="PS50297">
    <property type="entry name" value="ANK_REP_REGION"/>
    <property type="match status" value="5"/>
</dbReference>
<feature type="repeat" description="ANK" evidence="3">
    <location>
        <begin position="1005"/>
        <end position="1038"/>
    </location>
</feature>
<evidence type="ECO:0000256" key="3">
    <source>
        <dbReference type="PROSITE-ProRule" id="PRU00023"/>
    </source>
</evidence>
<feature type="compositionally biased region" description="Polar residues" evidence="4">
    <location>
        <begin position="815"/>
        <end position="836"/>
    </location>
</feature>
<proteinExistence type="predicted"/>
<evidence type="ECO:0000256" key="2">
    <source>
        <dbReference type="ARBA" id="ARBA00023043"/>
    </source>
</evidence>
<dbReference type="Pfam" id="PF00622">
    <property type="entry name" value="SPRY"/>
    <property type="match status" value="1"/>
</dbReference>
<keyword evidence="1" id="KW-0677">Repeat</keyword>
<dbReference type="InterPro" id="IPR044736">
    <property type="entry name" value="Gid1/RanBPM/SPLA_SPRY"/>
</dbReference>
<dbReference type="InterPro" id="IPR003877">
    <property type="entry name" value="SPRY_dom"/>
</dbReference>
<evidence type="ECO:0000256" key="4">
    <source>
        <dbReference type="SAM" id="MobiDB-lite"/>
    </source>
</evidence>
<evidence type="ECO:0000259" key="5">
    <source>
        <dbReference type="PROSITE" id="PS50188"/>
    </source>
</evidence>
<dbReference type="PANTHER" id="PTHR24198">
    <property type="entry name" value="ANKYRIN REPEAT AND PROTEIN KINASE DOMAIN-CONTAINING PROTEIN"/>
    <property type="match status" value="1"/>
</dbReference>